<gene>
    <name evidence="2" type="ORF">TEA_023556</name>
</gene>
<dbReference type="AlphaFoldDB" id="A0A4S4D5B4"/>
<evidence type="ECO:0000313" key="3">
    <source>
        <dbReference type="Proteomes" id="UP000306102"/>
    </source>
</evidence>
<proteinExistence type="predicted"/>
<evidence type="ECO:0000256" key="1">
    <source>
        <dbReference type="SAM" id="Phobius"/>
    </source>
</evidence>
<dbReference type="Proteomes" id="UP000306102">
    <property type="component" value="Unassembled WGS sequence"/>
</dbReference>
<organism evidence="2 3">
    <name type="scientific">Camellia sinensis var. sinensis</name>
    <name type="common">China tea</name>
    <dbReference type="NCBI Taxonomy" id="542762"/>
    <lineage>
        <taxon>Eukaryota</taxon>
        <taxon>Viridiplantae</taxon>
        <taxon>Streptophyta</taxon>
        <taxon>Embryophyta</taxon>
        <taxon>Tracheophyta</taxon>
        <taxon>Spermatophyta</taxon>
        <taxon>Magnoliopsida</taxon>
        <taxon>eudicotyledons</taxon>
        <taxon>Gunneridae</taxon>
        <taxon>Pentapetalae</taxon>
        <taxon>asterids</taxon>
        <taxon>Ericales</taxon>
        <taxon>Theaceae</taxon>
        <taxon>Camellia</taxon>
    </lineage>
</organism>
<keyword evidence="3" id="KW-1185">Reference proteome</keyword>
<keyword evidence="1" id="KW-0472">Membrane</keyword>
<sequence>MDFLQTFDIQIVSVADALFAIVVTAAFFFSSKKPKASECLRPVTPVGWRRSCSSLQTQLAPSVGNVCKRPTKEIASMVLTPTHRRLLGKATKLLSGAISHIRLLGICSTFLGISTSHLIGTTQLDISATQSWRRISSLDLYNIHVRGYFMVSQLAPSVGNVCKRPRKEIANMVLTPTHRRLLGKATKLLSGAISHIRLLGICSTFLGISTTHPSCPSVQHNSISLQPSRGCVTCRIYSACPRVNLHTTRKPFHTKRLFNHDLRPFINSSLEDNLLNYNAKNQLLRPAKVSPTPFTYPISLSSKWVYIFLHASKNLVAYQ</sequence>
<dbReference type="EMBL" id="SDRB02012503">
    <property type="protein sequence ID" value="THF97554.1"/>
    <property type="molecule type" value="Genomic_DNA"/>
</dbReference>
<keyword evidence="1" id="KW-1133">Transmembrane helix</keyword>
<keyword evidence="1" id="KW-0812">Transmembrane</keyword>
<reference evidence="2 3" key="1">
    <citation type="journal article" date="2018" name="Proc. Natl. Acad. Sci. U.S.A.">
        <title>Draft genome sequence of Camellia sinensis var. sinensis provides insights into the evolution of the tea genome and tea quality.</title>
        <authorList>
            <person name="Wei C."/>
            <person name="Yang H."/>
            <person name="Wang S."/>
            <person name="Zhao J."/>
            <person name="Liu C."/>
            <person name="Gao L."/>
            <person name="Xia E."/>
            <person name="Lu Y."/>
            <person name="Tai Y."/>
            <person name="She G."/>
            <person name="Sun J."/>
            <person name="Cao H."/>
            <person name="Tong W."/>
            <person name="Gao Q."/>
            <person name="Li Y."/>
            <person name="Deng W."/>
            <person name="Jiang X."/>
            <person name="Wang W."/>
            <person name="Chen Q."/>
            <person name="Zhang S."/>
            <person name="Li H."/>
            <person name="Wu J."/>
            <person name="Wang P."/>
            <person name="Li P."/>
            <person name="Shi C."/>
            <person name="Zheng F."/>
            <person name="Jian J."/>
            <person name="Huang B."/>
            <person name="Shan D."/>
            <person name="Shi M."/>
            <person name="Fang C."/>
            <person name="Yue Y."/>
            <person name="Li F."/>
            <person name="Li D."/>
            <person name="Wei S."/>
            <person name="Han B."/>
            <person name="Jiang C."/>
            <person name="Yin Y."/>
            <person name="Xia T."/>
            <person name="Zhang Z."/>
            <person name="Bennetzen J.L."/>
            <person name="Zhao S."/>
            <person name="Wan X."/>
        </authorList>
    </citation>
    <scope>NUCLEOTIDE SEQUENCE [LARGE SCALE GENOMIC DNA]</scope>
    <source>
        <strain evidence="3">cv. Shuchazao</strain>
        <tissue evidence="2">Leaf</tissue>
    </source>
</reference>
<name>A0A4S4D5B4_CAMSN</name>
<comment type="caution">
    <text evidence="2">The sequence shown here is derived from an EMBL/GenBank/DDBJ whole genome shotgun (WGS) entry which is preliminary data.</text>
</comment>
<evidence type="ECO:0000313" key="2">
    <source>
        <dbReference type="EMBL" id="THF97554.1"/>
    </source>
</evidence>
<accession>A0A4S4D5B4</accession>
<protein>
    <submittedName>
        <fullName evidence="2">Uncharacterized protein</fullName>
    </submittedName>
</protein>
<feature type="transmembrane region" description="Helical" evidence="1">
    <location>
        <begin position="12"/>
        <end position="31"/>
    </location>
</feature>